<proteinExistence type="predicted"/>
<dbReference type="RefSeq" id="WP_203931494.1">
    <property type="nucleotide sequence ID" value="NZ_BOPH01000088.1"/>
</dbReference>
<feature type="transmembrane region" description="Helical" evidence="2">
    <location>
        <begin position="27"/>
        <end position="51"/>
    </location>
</feature>
<feature type="compositionally biased region" description="Low complexity" evidence="1">
    <location>
        <begin position="65"/>
        <end position="78"/>
    </location>
</feature>
<organism evidence="3 4">
    <name type="scientific">Virgisporangium ochraceum</name>
    <dbReference type="NCBI Taxonomy" id="65505"/>
    <lineage>
        <taxon>Bacteria</taxon>
        <taxon>Bacillati</taxon>
        <taxon>Actinomycetota</taxon>
        <taxon>Actinomycetes</taxon>
        <taxon>Micromonosporales</taxon>
        <taxon>Micromonosporaceae</taxon>
        <taxon>Virgisporangium</taxon>
    </lineage>
</organism>
<name>A0A8J4EDK7_9ACTN</name>
<keyword evidence="4" id="KW-1185">Reference proteome</keyword>
<keyword evidence="2" id="KW-0812">Transmembrane</keyword>
<evidence type="ECO:0000313" key="4">
    <source>
        <dbReference type="Proteomes" id="UP000635606"/>
    </source>
</evidence>
<protein>
    <submittedName>
        <fullName evidence="3">Uncharacterized protein</fullName>
    </submittedName>
</protein>
<reference evidence="3" key="1">
    <citation type="submission" date="2021-01" db="EMBL/GenBank/DDBJ databases">
        <title>Whole genome shotgun sequence of Virgisporangium ochraceum NBRC 16418.</title>
        <authorList>
            <person name="Komaki H."/>
            <person name="Tamura T."/>
        </authorList>
    </citation>
    <scope>NUCLEOTIDE SEQUENCE</scope>
    <source>
        <strain evidence="3">NBRC 16418</strain>
    </source>
</reference>
<keyword evidence="2" id="KW-0472">Membrane</keyword>
<evidence type="ECO:0000256" key="2">
    <source>
        <dbReference type="SAM" id="Phobius"/>
    </source>
</evidence>
<feature type="compositionally biased region" description="Pro residues" evidence="1">
    <location>
        <begin position="10"/>
        <end position="21"/>
    </location>
</feature>
<dbReference type="Proteomes" id="UP000635606">
    <property type="component" value="Unassembled WGS sequence"/>
</dbReference>
<dbReference type="EMBL" id="BOPH01000088">
    <property type="protein sequence ID" value="GIJ71650.1"/>
    <property type="molecule type" value="Genomic_DNA"/>
</dbReference>
<keyword evidence="2" id="KW-1133">Transmembrane helix</keyword>
<evidence type="ECO:0000256" key="1">
    <source>
        <dbReference type="SAM" id="MobiDB-lite"/>
    </source>
</evidence>
<accession>A0A8J4EDK7</accession>
<evidence type="ECO:0000313" key="3">
    <source>
        <dbReference type="EMBL" id="GIJ71650.1"/>
    </source>
</evidence>
<feature type="region of interest" description="Disordered" evidence="1">
    <location>
        <begin position="57"/>
        <end position="95"/>
    </location>
</feature>
<sequence length="389" mass="40587">MSESTTIQLPPVPPDGGSPEPPPHRRWIRVALITALAVLLVAAPLALYLLLNGEDSGGSGGGGPVPSEVPSASAVPSGQPSATTGVPAPDGRISPDVLRNATIDVPAWPTDNLTGLSGRVAFHNGQVLIPPDSRFPFERHMVIGAVTYGDLDRDGATETVVQISAVIQGGGVQLVALDRNRAGAIVTMGTVVAATGAIRDIDGAAGRVTGDGVVEARVADFQRCCGDETPQTWQKRGYTWDGSRFRQTTGPVSFPPNPSVTETGFDAGELVFGPAVDGVRHGTLTVTVRHVRGTRPHHLVLLFEPAPGIERDGSSWPPVQVAPNGHLTVELPTPATGASATYTFAFRRPATATDDEFGLDLRGATAGGVLLSESNPWDGQHRVTVRTTD</sequence>
<dbReference type="AlphaFoldDB" id="A0A8J4EDK7"/>
<comment type="caution">
    <text evidence="3">The sequence shown here is derived from an EMBL/GenBank/DDBJ whole genome shotgun (WGS) entry which is preliminary data.</text>
</comment>
<gene>
    <name evidence="3" type="ORF">Voc01_065670</name>
</gene>
<feature type="region of interest" description="Disordered" evidence="1">
    <location>
        <begin position="1"/>
        <end position="22"/>
    </location>
</feature>